<dbReference type="InterPro" id="IPR043504">
    <property type="entry name" value="Peptidase_S1_PA_chymotrypsin"/>
</dbReference>
<dbReference type="EMBL" id="JDRY01000040">
    <property type="protein sequence ID" value="KGM98970.1"/>
    <property type="molecule type" value="Genomic_DNA"/>
</dbReference>
<protein>
    <recommendedName>
        <fullName evidence="3">Peptidase S1 domain-containing protein</fullName>
    </recommendedName>
</protein>
<dbReference type="Proteomes" id="UP000030014">
    <property type="component" value="Unassembled WGS sequence"/>
</dbReference>
<organism evidence="1 2">
    <name type="scientific">Clostridium botulinum C/D str. DC5</name>
    <dbReference type="NCBI Taxonomy" id="1443128"/>
    <lineage>
        <taxon>Bacteria</taxon>
        <taxon>Bacillati</taxon>
        <taxon>Bacillota</taxon>
        <taxon>Clostridia</taxon>
        <taxon>Eubacteriales</taxon>
        <taxon>Clostridiaceae</taxon>
        <taxon>Clostridium</taxon>
    </lineage>
</organism>
<evidence type="ECO:0000313" key="1">
    <source>
        <dbReference type="EMBL" id="KGM98970.1"/>
    </source>
</evidence>
<accession>A0A0A0IHC7</accession>
<dbReference type="SUPFAM" id="SSF50494">
    <property type="entry name" value="Trypsin-like serine proteases"/>
    <property type="match status" value="1"/>
</dbReference>
<gene>
    <name evidence="1" type="ORF">Z955_09125</name>
</gene>
<evidence type="ECO:0000313" key="2">
    <source>
        <dbReference type="Proteomes" id="UP000030014"/>
    </source>
</evidence>
<dbReference type="InterPro" id="IPR009003">
    <property type="entry name" value="Peptidase_S1_PA"/>
</dbReference>
<sequence length="326" mass="35212">MDNNYYNKCNCICNCNLSCSLEQQIRYICENEYDFFLNKPNVQAVGLGFNVINGVCTFQKCIKVFLSKKLPENSLPQSALVPPIYKGIITDTTESGIFSSSQLTSRIRPVLEGYSIGPAAQNTAGTFGCLVKDLNDHSINLLSCNHVLARLGLVPIGAPILQPGLLDGGNIHTDVVATLSRFIPIKFKGLISSPTNLADAAIAKVSNPSLVSNKLAILKTPLRGVAEPSLGEHVFKIGRTTGSTEGFIVATDVSQLETYPKGKALFKHQIITSNPSDPGDSGAILFDEHFNALGLLFMTTDKKNFTSFNLISDVLKLLNVSLITSN</sequence>
<comment type="caution">
    <text evidence="1">The sequence shown here is derived from an EMBL/GenBank/DDBJ whole genome shotgun (WGS) entry which is preliminary data.</text>
</comment>
<proteinExistence type="predicted"/>
<name>A0A0A0IHC7_CLOBO</name>
<dbReference type="RefSeq" id="WP_039258042.1">
    <property type="nucleotide sequence ID" value="NZ_JDRY01000040.1"/>
</dbReference>
<reference evidence="1 2" key="1">
    <citation type="submission" date="2014-01" db="EMBL/GenBank/DDBJ databases">
        <title>Plasmidome dynamics in the species complex Clostridium novyi sensu lato converts strains of independent lineages into distinctly different pathogens.</title>
        <authorList>
            <person name="Skarin H."/>
            <person name="Segerman B."/>
        </authorList>
    </citation>
    <scope>NUCLEOTIDE SEQUENCE [LARGE SCALE GENOMIC DNA]</scope>
    <source>
        <strain evidence="1 2">DC5</strain>
    </source>
</reference>
<evidence type="ECO:0008006" key="3">
    <source>
        <dbReference type="Google" id="ProtNLM"/>
    </source>
</evidence>
<dbReference type="AlphaFoldDB" id="A0A0A0IHC7"/>
<dbReference type="Gene3D" id="2.40.10.10">
    <property type="entry name" value="Trypsin-like serine proteases"/>
    <property type="match status" value="1"/>
</dbReference>